<dbReference type="GO" id="GO:0048188">
    <property type="term" value="C:Set1C/COMPASS complex"/>
    <property type="evidence" value="ECO:0007669"/>
    <property type="project" value="TreeGrafter"/>
</dbReference>
<feature type="repeat" description="WD" evidence="7">
    <location>
        <begin position="143"/>
        <end position="178"/>
    </location>
</feature>
<dbReference type="Proteomes" id="UP000016930">
    <property type="component" value="Unassembled WGS sequence"/>
</dbReference>
<dbReference type="AlphaFoldDB" id="M2QAZ9"/>
<feature type="region of interest" description="Disordered" evidence="8">
    <location>
        <begin position="34"/>
        <end position="68"/>
    </location>
</feature>
<dbReference type="InterPro" id="IPR036322">
    <property type="entry name" value="WD40_repeat_dom_sf"/>
</dbReference>
<dbReference type="GO" id="GO:0003682">
    <property type="term" value="F:chromatin binding"/>
    <property type="evidence" value="ECO:0007669"/>
    <property type="project" value="TreeGrafter"/>
</dbReference>
<dbReference type="InterPro" id="IPR001680">
    <property type="entry name" value="WD40_rpt"/>
</dbReference>
<accession>M2QAZ9</accession>
<dbReference type="SUPFAM" id="SSF50978">
    <property type="entry name" value="WD40 repeat-like"/>
    <property type="match status" value="1"/>
</dbReference>
<dbReference type="InterPro" id="IPR015943">
    <property type="entry name" value="WD40/YVTN_repeat-like_dom_sf"/>
</dbReference>
<dbReference type="SMART" id="SM00320">
    <property type="entry name" value="WD40"/>
    <property type="match status" value="4"/>
</dbReference>
<sequence length="451" mass="49558">MPPTATSQDAPANTPLVLTPALMAKLKPAKIFKNAIEQPPPPPPGSHSPRSSNAGPRHITGVSFDDRGDQVVTAGEDETFRLYSCKSGKQVLVLPLKTLYSKKYGVDLPRFTHKNTAILHASTKEDDTIRYHSLHDNKYLQYFKGHKQKVVSLEVSPVDDGFMSGSLDKTVRLWDLRSPTCRGLLNLPSSPIVAYDASGLVFAVGVNHYSRILLYDHANFDKAPFLVITLDDPTLALVSFPPRPIFMTSLAFSSNGKYLLVGCSGDAHYIMDAFEGHLLAKLEGHTGLERRRMGASPGIEPVRGNSGEEVSWTPDSKFVISGSLDGKVYVWDVQNLPVKQGDVDLKTPPLVLKAAAILEGHPGPSRCVRFNPRLAMMCTAGDELVRSTTPLIIDYPSPDDQSHSHSGSPISPAIRTRSRKNYSRRRLDECQIYNLPAYPCPLSCRRQICSS</sequence>
<keyword evidence="4 7" id="KW-0853">WD repeat</keyword>
<proteinExistence type="inferred from homology"/>
<keyword evidence="5" id="KW-0677">Repeat</keyword>
<dbReference type="EMBL" id="KB445804">
    <property type="protein sequence ID" value="EMD34168.1"/>
    <property type="molecule type" value="Genomic_DNA"/>
</dbReference>
<dbReference type="STRING" id="914234.M2QAZ9"/>
<organism evidence="9 10">
    <name type="scientific">Ceriporiopsis subvermispora (strain B)</name>
    <name type="common">White-rot fungus</name>
    <name type="synonym">Gelatoporia subvermispora</name>
    <dbReference type="NCBI Taxonomy" id="914234"/>
    <lineage>
        <taxon>Eukaryota</taxon>
        <taxon>Fungi</taxon>
        <taxon>Dikarya</taxon>
        <taxon>Basidiomycota</taxon>
        <taxon>Agaricomycotina</taxon>
        <taxon>Agaricomycetes</taxon>
        <taxon>Polyporales</taxon>
        <taxon>Gelatoporiaceae</taxon>
        <taxon>Gelatoporia</taxon>
    </lineage>
</organism>
<protein>
    <recommendedName>
        <fullName evidence="11">Anaphase-promoting complex subunit 4 WD40 domain-containing protein</fullName>
    </recommendedName>
</protein>
<keyword evidence="6" id="KW-0539">Nucleus</keyword>
<dbReference type="PROSITE" id="PS50294">
    <property type="entry name" value="WD_REPEATS_REGION"/>
    <property type="match status" value="2"/>
</dbReference>
<evidence type="ECO:0000256" key="7">
    <source>
        <dbReference type="PROSITE-ProRule" id="PRU00221"/>
    </source>
</evidence>
<evidence type="ECO:0000256" key="3">
    <source>
        <dbReference type="ARBA" id="ARBA00022472"/>
    </source>
</evidence>
<keyword evidence="3" id="KW-0805">Transcription regulation</keyword>
<keyword evidence="3" id="KW-0804">Transcription</keyword>
<dbReference type="HOGENOM" id="CLU_044117_3_0_1"/>
<dbReference type="InterPro" id="IPR019775">
    <property type="entry name" value="WD40_repeat_CS"/>
</dbReference>
<dbReference type="PRINTS" id="PR00320">
    <property type="entry name" value="GPROTEINBRPT"/>
</dbReference>
<comment type="subcellular location">
    <subcellularLocation>
        <location evidence="1">Nucleus</location>
    </subcellularLocation>
</comment>
<evidence type="ECO:0008006" key="11">
    <source>
        <dbReference type="Google" id="ProtNLM"/>
    </source>
</evidence>
<dbReference type="PROSITE" id="PS50082">
    <property type="entry name" value="WD_REPEATS_2"/>
    <property type="match status" value="2"/>
</dbReference>
<feature type="region of interest" description="Disordered" evidence="8">
    <location>
        <begin position="394"/>
        <end position="420"/>
    </location>
</feature>
<dbReference type="InterPro" id="IPR020472">
    <property type="entry name" value="WD40_PAC1"/>
</dbReference>
<keyword evidence="3" id="KW-0806">Transcription termination</keyword>
<dbReference type="PANTHER" id="PTHR19861">
    <property type="entry name" value="WD40 REPEAT PROTEIN SWD2"/>
    <property type="match status" value="1"/>
</dbReference>
<evidence type="ECO:0000256" key="2">
    <source>
        <dbReference type="ARBA" id="ARBA00005616"/>
    </source>
</evidence>
<dbReference type="OrthoDB" id="27537at2759"/>
<reference evidence="9 10" key="1">
    <citation type="journal article" date="2012" name="Proc. Natl. Acad. Sci. U.S.A.">
        <title>Comparative genomics of Ceriporiopsis subvermispora and Phanerochaete chrysosporium provide insight into selective ligninolysis.</title>
        <authorList>
            <person name="Fernandez-Fueyo E."/>
            <person name="Ruiz-Duenas F.J."/>
            <person name="Ferreira P."/>
            <person name="Floudas D."/>
            <person name="Hibbett D.S."/>
            <person name="Canessa P."/>
            <person name="Larrondo L.F."/>
            <person name="James T.Y."/>
            <person name="Seelenfreund D."/>
            <person name="Lobos S."/>
            <person name="Polanco R."/>
            <person name="Tello M."/>
            <person name="Honda Y."/>
            <person name="Watanabe T."/>
            <person name="Watanabe T."/>
            <person name="Ryu J.S."/>
            <person name="Kubicek C.P."/>
            <person name="Schmoll M."/>
            <person name="Gaskell J."/>
            <person name="Hammel K.E."/>
            <person name="St John F.J."/>
            <person name="Vanden Wymelenberg A."/>
            <person name="Sabat G."/>
            <person name="Splinter BonDurant S."/>
            <person name="Syed K."/>
            <person name="Yadav J.S."/>
            <person name="Doddapaneni H."/>
            <person name="Subramanian V."/>
            <person name="Lavin J.L."/>
            <person name="Oguiza J.A."/>
            <person name="Perez G."/>
            <person name="Pisabarro A.G."/>
            <person name="Ramirez L."/>
            <person name="Santoyo F."/>
            <person name="Master E."/>
            <person name="Coutinho P.M."/>
            <person name="Henrissat B."/>
            <person name="Lombard V."/>
            <person name="Magnuson J.K."/>
            <person name="Kuees U."/>
            <person name="Hori C."/>
            <person name="Igarashi K."/>
            <person name="Samejima M."/>
            <person name="Held B.W."/>
            <person name="Barry K.W."/>
            <person name="LaButti K.M."/>
            <person name="Lapidus A."/>
            <person name="Lindquist E.A."/>
            <person name="Lucas S.M."/>
            <person name="Riley R."/>
            <person name="Salamov A.A."/>
            <person name="Hoffmeister D."/>
            <person name="Schwenk D."/>
            <person name="Hadar Y."/>
            <person name="Yarden O."/>
            <person name="de Vries R.P."/>
            <person name="Wiebenga A."/>
            <person name="Stenlid J."/>
            <person name="Eastwood D."/>
            <person name="Grigoriev I.V."/>
            <person name="Berka R.M."/>
            <person name="Blanchette R.A."/>
            <person name="Kersten P."/>
            <person name="Martinez A.T."/>
            <person name="Vicuna R."/>
            <person name="Cullen D."/>
        </authorList>
    </citation>
    <scope>NUCLEOTIDE SEQUENCE [LARGE SCALE GENOMIC DNA]</scope>
    <source>
        <strain evidence="9 10">B</strain>
    </source>
</reference>
<dbReference type="GO" id="GO:0006353">
    <property type="term" value="P:DNA-templated transcription termination"/>
    <property type="evidence" value="ECO:0007669"/>
    <property type="project" value="UniProtKB-KW"/>
</dbReference>
<dbReference type="PROSITE" id="PS00678">
    <property type="entry name" value="WD_REPEATS_1"/>
    <property type="match status" value="1"/>
</dbReference>
<evidence type="ECO:0000256" key="1">
    <source>
        <dbReference type="ARBA" id="ARBA00004123"/>
    </source>
</evidence>
<dbReference type="Gene3D" id="2.130.10.10">
    <property type="entry name" value="YVTN repeat-like/Quinoprotein amine dehydrogenase"/>
    <property type="match status" value="2"/>
</dbReference>
<evidence type="ECO:0000256" key="8">
    <source>
        <dbReference type="SAM" id="MobiDB-lite"/>
    </source>
</evidence>
<evidence type="ECO:0000313" key="10">
    <source>
        <dbReference type="Proteomes" id="UP000016930"/>
    </source>
</evidence>
<gene>
    <name evidence="9" type="ORF">CERSUDRAFT_141709</name>
</gene>
<keyword evidence="10" id="KW-1185">Reference proteome</keyword>
<evidence type="ECO:0000256" key="5">
    <source>
        <dbReference type="ARBA" id="ARBA00022737"/>
    </source>
</evidence>
<comment type="similarity">
    <text evidence="2">Belongs to the WD repeat SWD2 family.</text>
</comment>
<dbReference type="InterPro" id="IPR037867">
    <property type="entry name" value="Swd2/WDR82"/>
</dbReference>
<feature type="repeat" description="WD" evidence="7">
    <location>
        <begin position="310"/>
        <end position="335"/>
    </location>
</feature>
<evidence type="ECO:0000256" key="6">
    <source>
        <dbReference type="ARBA" id="ARBA00023242"/>
    </source>
</evidence>
<dbReference type="PANTHER" id="PTHR19861:SF0">
    <property type="entry name" value="WD REPEAT-CONTAINING PROTEIN 82"/>
    <property type="match status" value="1"/>
</dbReference>
<evidence type="ECO:0000256" key="4">
    <source>
        <dbReference type="ARBA" id="ARBA00022574"/>
    </source>
</evidence>
<name>M2QAZ9_CERS8</name>
<dbReference type="Pfam" id="PF00400">
    <property type="entry name" value="WD40"/>
    <property type="match status" value="3"/>
</dbReference>
<evidence type="ECO:0000313" key="9">
    <source>
        <dbReference type="EMBL" id="EMD34168.1"/>
    </source>
</evidence>